<evidence type="ECO:0000256" key="1">
    <source>
        <dbReference type="ARBA" id="ARBA00023015"/>
    </source>
</evidence>
<reference evidence="5 7" key="2">
    <citation type="submission" date="2018-07" db="EMBL/GenBank/DDBJ databases">
        <title>Complete genome of the Arcobacter bivalviorum type strain LMG 26154.</title>
        <authorList>
            <person name="Miller W.G."/>
            <person name="Yee E."/>
            <person name="Bono J.L."/>
        </authorList>
    </citation>
    <scope>NUCLEOTIDE SEQUENCE [LARGE SCALE GENOMIC DNA]</scope>
    <source>
        <strain evidence="5 7">LMG 26154</strain>
    </source>
</reference>
<dbReference type="Proteomes" id="UP000289193">
    <property type="component" value="Unassembled WGS sequence"/>
</dbReference>
<evidence type="ECO:0000313" key="6">
    <source>
        <dbReference type="EMBL" id="RXK10405.1"/>
    </source>
</evidence>
<dbReference type="GO" id="GO:0043565">
    <property type="term" value="F:sequence-specific DNA binding"/>
    <property type="evidence" value="ECO:0007669"/>
    <property type="project" value="InterPro"/>
</dbReference>
<dbReference type="PANTHER" id="PTHR43280:SF32">
    <property type="entry name" value="TRANSCRIPTIONAL REGULATORY PROTEIN"/>
    <property type="match status" value="1"/>
</dbReference>
<dbReference type="Gene3D" id="2.60.120.10">
    <property type="entry name" value="Jelly Rolls"/>
    <property type="match status" value="1"/>
</dbReference>
<dbReference type="Pfam" id="PF02311">
    <property type="entry name" value="AraC_binding"/>
    <property type="match status" value="1"/>
</dbReference>
<protein>
    <submittedName>
        <fullName evidence="5">Transcriptional regulator, AraC family</fullName>
    </submittedName>
</protein>
<dbReference type="PROSITE" id="PS01124">
    <property type="entry name" value="HTH_ARAC_FAMILY_2"/>
    <property type="match status" value="1"/>
</dbReference>
<keyword evidence="8" id="KW-1185">Reference proteome</keyword>
<keyword evidence="1" id="KW-0805">Transcription regulation</keyword>
<dbReference type="InterPro" id="IPR018060">
    <property type="entry name" value="HTH_AraC"/>
</dbReference>
<dbReference type="RefSeq" id="WP_114839497.1">
    <property type="nucleotide sequence ID" value="NZ_CP031217.1"/>
</dbReference>
<dbReference type="Gene3D" id="1.10.10.60">
    <property type="entry name" value="Homeodomain-like"/>
    <property type="match status" value="1"/>
</dbReference>
<dbReference type="SUPFAM" id="SSF51215">
    <property type="entry name" value="Regulatory protein AraC"/>
    <property type="match status" value="1"/>
</dbReference>
<dbReference type="EMBL" id="PDKM01000002">
    <property type="protein sequence ID" value="RXK10405.1"/>
    <property type="molecule type" value="Genomic_DNA"/>
</dbReference>
<dbReference type="SMART" id="SM00342">
    <property type="entry name" value="HTH_ARAC"/>
    <property type="match status" value="1"/>
</dbReference>
<name>A0AAX2AAB8_9BACT</name>
<keyword evidence="3" id="KW-0804">Transcription</keyword>
<feature type="domain" description="HTH araC/xylS-type" evidence="4">
    <location>
        <begin position="163"/>
        <end position="261"/>
    </location>
</feature>
<evidence type="ECO:0000313" key="5">
    <source>
        <dbReference type="EMBL" id="AXH12671.1"/>
    </source>
</evidence>
<dbReference type="InterPro" id="IPR014710">
    <property type="entry name" value="RmlC-like_jellyroll"/>
</dbReference>
<gene>
    <name evidence="5" type="ORF">ABIV_1681</name>
    <name evidence="6" type="ORF">CRV05_03790</name>
</gene>
<dbReference type="InterPro" id="IPR003313">
    <property type="entry name" value="AraC-bd"/>
</dbReference>
<sequence length="267" mass="31681">MEKESNKTIFNKSFNIKKINNLDFNLHQHSLYELVCISKGELKLTIDFQVYNLKPNTIYIIKPGQVHQWIQDGFPDDCKGIIFHFSKDFLPSYNMVNQLYEESSFPIIELPKHTFDNISLLILMLEEEQNNSLNAYLFGSILEYVLKFKKSSENLYYKDERIYLLLDLIEKNFINEKSAAFYARELDLTTKRLNELTKKYLNKTVSSLIFERNIIEIKRELTYSNLTIAKISDKLGFNTSSHFSKFFKQNTSYSPLEFREQKKLMYK</sequence>
<dbReference type="GO" id="GO:0003700">
    <property type="term" value="F:DNA-binding transcription factor activity"/>
    <property type="evidence" value="ECO:0007669"/>
    <property type="project" value="InterPro"/>
</dbReference>
<dbReference type="Proteomes" id="UP000253850">
    <property type="component" value="Chromosome"/>
</dbReference>
<dbReference type="SUPFAM" id="SSF46689">
    <property type="entry name" value="Homeodomain-like"/>
    <property type="match status" value="1"/>
</dbReference>
<dbReference type="InterPro" id="IPR037923">
    <property type="entry name" value="HTH-like"/>
</dbReference>
<dbReference type="KEGG" id="hbv:ABIV_1681"/>
<accession>A0AAX2AAB8</accession>
<dbReference type="PANTHER" id="PTHR43280">
    <property type="entry name" value="ARAC-FAMILY TRANSCRIPTIONAL REGULATOR"/>
    <property type="match status" value="1"/>
</dbReference>
<evidence type="ECO:0000256" key="3">
    <source>
        <dbReference type="ARBA" id="ARBA00023163"/>
    </source>
</evidence>
<dbReference type="Pfam" id="PF12833">
    <property type="entry name" value="HTH_18"/>
    <property type="match status" value="1"/>
</dbReference>
<dbReference type="EMBL" id="CP031217">
    <property type="protein sequence ID" value="AXH12671.1"/>
    <property type="molecule type" value="Genomic_DNA"/>
</dbReference>
<evidence type="ECO:0000313" key="8">
    <source>
        <dbReference type="Proteomes" id="UP000289193"/>
    </source>
</evidence>
<keyword evidence="2" id="KW-0238">DNA-binding</keyword>
<evidence type="ECO:0000256" key="2">
    <source>
        <dbReference type="ARBA" id="ARBA00023125"/>
    </source>
</evidence>
<evidence type="ECO:0000259" key="4">
    <source>
        <dbReference type="PROSITE" id="PS01124"/>
    </source>
</evidence>
<evidence type="ECO:0000313" key="7">
    <source>
        <dbReference type="Proteomes" id="UP000253850"/>
    </source>
</evidence>
<organism evidence="6 8">
    <name type="scientific">Halarcobacter bivalviorum</name>
    <dbReference type="NCBI Taxonomy" id="663364"/>
    <lineage>
        <taxon>Bacteria</taxon>
        <taxon>Pseudomonadati</taxon>
        <taxon>Campylobacterota</taxon>
        <taxon>Epsilonproteobacteria</taxon>
        <taxon>Campylobacterales</taxon>
        <taxon>Arcobacteraceae</taxon>
        <taxon>Halarcobacter</taxon>
    </lineage>
</organism>
<dbReference type="AlphaFoldDB" id="A0AAX2AAB8"/>
<proteinExistence type="predicted"/>
<reference evidence="6 8" key="1">
    <citation type="submission" date="2017-10" db="EMBL/GenBank/DDBJ databases">
        <title>Genomics of the genus Arcobacter.</title>
        <authorList>
            <person name="Perez-Cataluna A."/>
            <person name="Figueras M.J."/>
        </authorList>
    </citation>
    <scope>NUCLEOTIDE SEQUENCE [LARGE SCALE GENOMIC DNA]</scope>
    <source>
        <strain evidence="6 8">CECT 7835</strain>
    </source>
</reference>
<dbReference type="InterPro" id="IPR009057">
    <property type="entry name" value="Homeodomain-like_sf"/>
</dbReference>